<dbReference type="OrthoDB" id="2515304at2759"/>
<protein>
    <submittedName>
        <fullName evidence="1">Uncharacterized protein</fullName>
    </submittedName>
</protein>
<organism evidence="1 2">
    <name type="scientific">Puccinia sorghi</name>
    <dbReference type="NCBI Taxonomy" id="27349"/>
    <lineage>
        <taxon>Eukaryota</taxon>
        <taxon>Fungi</taxon>
        <taxon>Dikarya</taxon>
        <taxon>Basidiomycota</taxon>
        <taxon>Pucciniomycotina</taxon>
        <taxon>Pucciniomycetes</taxon>
        <taxon>Pucciniales</taxon>
        <taxon>Pucciniaceae</taxon>
        <taxon>Puccinia</taxon>
    </lineage>
</organism>
<reference evidence="1 2" key="1">
    <citation type="submission" date="2015-08" db="EMBL/GenBank/DDBJ databases">
        <title>Next Generation Sequencing and Analysis of the Genome of Puccinia sorghi L Schw, the Causal Agent of Maize Common Rust.</title>
        <authorList>
            <person name="Rochi L."/>
            <person name="Burguener G."/>
            <person name="Darino M."/>
            <person name="Turjanski A."/>
            <person name="Kreff E."/>
            <person name="Dieguez M.J."/>
            <person name="Sacco F."/>
        </authorList>
    </citation>
    <scope>NUCLEOTIDE SEQUENCE [LARGE SCALE GENOMIC DNA]</scope>
    <source>
        <strain evidence="1 2">RO10H11247</strain>
    </source>
</reference>
<proteinExistence type="predicted"/>
<dbReference type="VEuPathDB" id="FungiDB:VP01_14837g1"/>
<keyword evidence="2" id="KW-1185">Reference proteome</keyword>
<comment type="caution">
    <text evidence="1">The sequence shown here is derived from an EMBL/GenBank/DDBJ whole genome shotgun (WGS) entry which is preliminary data.</text>
</comment>
<accession>A0A0L6VJG7</accession>
<evidence type="ECO:0000313" key="1">
    <source>
        <dbReference type="EMBL" id="KNZ60916.1"/>
    </source>
</evidence>
<evidence type="ECO:0000313" key="2">
    <source>
        <dbReference type="Proteomes" id="UP000037035"/>
    </source>
</evidence>
<dbReference type="STRING" id="27349.A0A0L6VJG7"/>
<gene>
    <name evidence="1" type="ORF">VP01_14837g1</name>
</gene>
<dbReference type="Proteomes" id="UP000037035">
    <property type="component" value="Unassembled WGS sequence"/>
</dbReference>
<sequence>MSSVAATAETRSHPLTCISSTPYWNPVNNIALGIMHNWYEGVLQHWRIHWAFDAAPSKHITHDDMLDVWEKNGSEISESTQEFQDSAFFHIQNVIPQIIIPMGVTQVPPYLGDPFKLCCCCLFKVPCF</sequence>
<dbReference type="AlphaFoldDB" id="A0A0L6VJG7"/>
<dbReference type="EMBL" id="LAVV01005372">
    <property type="protein sequence ID" value="KNZ60916.1"/>
    <property type="molecule type" value="Genomic_DNA"/>
</dbReference>
<name>A0A0L6VJG7_9BASI</name>